<evidence type="ECO:0000256" key="1">
    <source>
        <dbReference type="SAM" id="MobiDB-lite"/>
    </source>
</evidence>
<dbReference type="EMBL" id="AP008957">
    <property type="protein sequence ID" value="BAH32797.1"/>
    <property type="molecule type" value="Genomic_DNA"/>
</dbReference>
<gene>
    <name evidence="2" type="ordered locus">RER_20890</name>
</gene>
<dbReference type="HOGENOM" id="CLU_1495088_0_0_11"/>
<reference evidence="3" key="1">
    <citation type="submission" date="2005-03" db="EMBL/GenBank/DDBJ databases">
        <title>Comparison of the complete genome sequences of Rhodococcus erythropolis PR4 and Rhodococcus opacus B4.</title>
        <authorList>
            <person name="Takarada H."/>
            <person name="Sekine M."/>
            <person name="Hosoyama A."/>
            <person name="Yamada R."/>
            <person name="Fujisawa T."/>
            <person name="Omata S."/>
            <person name="Shimizu A."/>
            <person name="Tsukatani N."/>
            <person name="Tanikawa S."/>
            <person name="Fujita N."/>
            <person name="Harayama S."/>
        </authorList>
    </citation>
    <scope>NUCLEOTIDE SEQUENCE [LARGE SCALE GENOMIC DNA]</scope>
    <source>
        <strain evidence="3">PR4 / NBRC 100887</strain>
    </source>
</reference>
<accession>C0ZWR2</accession>
<dbReference type="AlphaFoldDB" id="C0ZWR2"/>
<evidence type="ECO:0000313" key="2">
    <source>
        <dbReference type="EMBL" id="BAH32797.1"/>
    </source>
</evidence>
<evidence type="ECO:0000313" key="3">
    <source>
        <dbReference type="Proteomes" id="UP000002204"/>
    </source>
</evidence>
<sequence>MSAQTGRASPRRISMFGNRSRSAEEHIATGYLVTHLCGAMVGLQLSRSLSDSYGAWADGELDSLPGELEYEIEQLLQLIEDTQGISLPRYSKIDATVNRIRRLVHVDAIWRNRLVKLATLEIMRTALCGKSAMWEVLRDIPAGETEEQYRELNDLVSKQITTVTALHHRAATEAFQGTDGRESASGGDPIRSSK</sequence>
<reference evidence="2 3" key="2">
    <citation type="journal article" date="2006" name="Environ. Microbiol.">
        <title>Sequence analysis of three plasmids harboured in Rhodococcus erythropolis strain PR4.</title>
        <authorList>
            <person name="Sekine M."/>
            <person name="Tanikawa S."/>
            <person name="Omata S."/>
            <person name="Saito M."/>
            <person name="Fujisawa T."/>
            <person name="Tsukatani N."/>
            <person name="Tajima T."/>
            <person name="Sekigawa T."/>
            <person name="Kosugi H."/>
            <person name="Matsuo Y."/>
            <person name="Nishiko R."/>
            <person name="Imamura K."/>
            <person name="Ito M."/>
            <person name="Narita H."/>
            <person name="Tago S."/>
            <person name="Fujita N."/>
            <person name="Harayama S."/>
        </authorList>
    </citation>
    <scope>NUCLEOTIDE SEQUENCE [LARGE SCALE GENOMIC DNA]</scope>
    <source>
        <strain evidence="3">PR4 / NBRC 100887</strain>
    </source>
</reference>
<protein>
    <submittedName>
        <fullName evidence="2">Uncharacterized protein</fullName>
    </submittedName>
</protein>
<dbReference type="Proteomes" id="UP000002204">
    <property type="component" value="Chromosome"/>
</dbReference>
<name>C0ZWR2_RHOE4</name>
<dbReference type="KEGG" id="rer:RER_20890"/>
<feature type="region of interest" description="Disordered" evidence="1">
    <location>
        <begin position="171"/>
        <end position="194"/>
    </location>
</feature>
<organism evidence="2 3">
    <name type="scientific">Rhodococcus erythropolis (strain PR4 / NBRC 100887)</name>
    <dbReference type="NCBI Taxonomy" id="234621"/>
    <lineage>
        <taxon>Bacteria</taxon>
        <taxon>Bacillati</taxon>
        <taxon>Actinomycetota</taxon>
        <taxon>Actinomycetes</taxon>
        <taxon>Mycobacteriales</taxon>
        <taxon>Nocardiaceae</taxon>
        <taxon>Rhodococcus</taxon>
        <taxon>Rhodococcus erythropolis group</taxon>
    </lineage>
</organism>
<proteinExistence type="predicted"/>